<dbReference type="GO" id="GO:0005777">
    <property type="term" value="C:peroxisome"/>
    <property type="evidence" value="ECO:0007669"/>
    <property type="project" value="TreeGrafter"/>
</dbReference>
<dbReference type="InterPro" id="IPR051924">
    <property type="entry name" value="GST_Kappa/NadH"/>
</dbReference>
<dbReference type="SUPFAM" id="SSF52833">
    <property type="entry name" value="Thioredoxin-like"/>
    <property type="match status" value="1"/>
</dbReference>
<dbReference type="Proteomes" id="UP001328107">
    <property type="component" value="Unassembled WGS sequence"/>
</dbReference>
<dbReference type="GO" id="GO:0006749">
    <property type="term" value="P:glutathione metabolic process"/>
    <property type="evidence" value="ECO:0007669"/>
    <property type="project" value="TreeGrafter"/>
</dbReference>
<dbReference type="EMBL" id="BTRK01000004">
    <property type="protein sequence ID" value="GMR44593.1"/>
    <property type="molecule type" value="Genomic_DNA"/>
</dbReference>
<dbReference type="GO" id="GO:0004602">
    <property type="term" value="F:glutathione peroxidase activity"/>
    <property type="evidence" value="ECO:0007669"/>
    <property type="project" value="TreeGrafter"/>
</dbReference>
<feature type="domain" description="DSBA-like thioredoxin" evidence="2">
    <location>
        <begin position="19"/>
        <end position="216"/>
    </location>
</feature>
<name>A0AAN5HX70_9BILA</name>
<dbReference type="Pfam" id="PF01323">
    <property type="entry name" value="DSBA"/>
    <property type="match status" value="1"/>
</dbReference>
<proteinExistence type="predicted"/>
<dbReference type="GO" id="GO:0004364">
    <property type="term" value="F:glutathione transferase activity"/>
    <property type="evidence" value="ECO:0007669"/>
    <property type="project" value="TreeGrafter"/>
</dbReference>
<dbReference type="PANTHER" id="PTHR42943">
    <property type="entry name" value="GLUTATHIONE S-TRANSFERASE KAPPA"/>
    <property type="match status" value="1"/>
</dbReference>
<reference evidence="4" key="1">
    <citation type="submission" date="2022-10" db="EMBL/GenBank/DDBJ databases">
        <title>Genome assembly of Pristionchus species.</title>
        <authorList>
            <person name="Yoshida K."/>
            <person name="Sommer R.J."/>
        </authorList>
    </citation>
    <scope>NUCLEOTIDE SEQUENCE [LARGE SCALE GENOMIC DNA]</scope>
    <source>
        <strain evidence="4">RS5460</strain>
    </source>
</reference>
<dbReference type="AlphaFoldDB" id="A0AAN5HX70"/>
<comment type="caution">
    <text evidence="3">The sequence shown here is derived from an EMBL/GenBank/DDBJ whole genome shotgun (WGS) entry which is preliminary data.</text>
</comment>
<feature type="non-terminal residue" evidence="3">
    <location>
        <position position="1"/>
    </location>
</feature>
<evidence type="ECO:0000313" key="4">
    <source>
        <dbReference type="Proteomes" id="UP001328107"/>
    </source>
</evidence>
<accession>A0AAN5HX70</accession>
<dbReference type="InterPro" id="IPR036249">
    <property type="entry name" value="Thioredoxin-like_sf"/>
</dbReference>
<dbReference type="InterPro" id="IPR014440">
    <property type="entry name" value="HCCAis_GSTk"/>
</dbReference>
<feature type="active site" description="Nucleophile" evidence="1">
    <location>
        <position position="27"/>
    </location>
</feature>
<evidence type="ECO:0000259" key="2">
    <source>
        <dbReference type="Pfam" id="PF01323"/>
    </source>
</evidence>
<dbReference type="Gene3D" id="3.40.30.10">
    <property type="entry name" value="Glutaredoxin"/>
    <property type="match status" value="1"/>
</dbReference>
<dbReference type="GO" id="GO:0005739">
    <property type="term" value="C:mitochondrion"/>
    <property type="evidence" value="ECO:0007669"/>
    <property type="project" value="TreeGrafter"/>
</dbReference>
<protein>
    <recommendedName>
        <fullName evidence="2">DSBA-like thioredoxin domain-containing protein</fullName>
    </recommendedName>
</protein>
<evidence type="ECO:0000256" key="1">
    <source>
        <dbReference type="PIRSR" id="PIRSR006386-1"/>
    </source>
</evidence>
<sequence length="233" mass="26125">PSPSSVSLQTTLGTAWFAVDLFFDVLSPYSFIMFESLLSYRSKWPMDVALRPFALQHIFKSTSNTSPALAAPAKALYSFKDLPRLARYHNIPLRIREDFVSIIRTKSSLSANRLICAVQMEQPEKAEAVARALYHRMWLQEGDIFETESFREVLSSCGVSNANSIMSAISSEKVKDMVKQNTQEALQLGCFGAPWTVVTLENGRKEAFFGSDRLHIIGHLMLCDYEGPLTCSL</sequence>
<organism evidence="3 4">
    <name type="scientific">Pristionchus mayeri</name>
    <dbReference type="NCBI Taxonomy" id="1317129"/>
    <lineage>
        <taxon>Eukaryota</taxon>
        <taxon>Metazoa</taxon>
        <taxon>Ecdysozoa</taxon>
        <taxon>Nematoda</taxon>
        <taxon>Chromadorea</taxon>
        <taxon>Rhabditida</taxon>
        <taxon>Rhabditina</taxon>
        <taxon>Diplogasteromorpha</taxon>
        <taxon>Diplogasteroidea</taxon>
        <taxon>Neodiplogasteridae</taxon>
        <taxon>Pristionchus</taxon>
    </lineage>
</organism>
<dbReference type="PANTHER" id="PTHR42943:SF2">
    <property type="entry name" value="GLUTATHIONE S-TRANSFERASE KAPPA 1"/>
    <property type="match status" value="1"/>
</dbReference>
<dbReference type="InterPro" id="IPR001853">
    <property type="entry name" value="DSBA-like_thioredoxin_dom"/>
</dbReference>
<dbReference type="FunFam" id="3.40.30.10:FF:000325">
    <property type="entry name" value="Glutathione S-transferase kappa"/>
    <property type="match status" value="1"/>
</dbReference>
<dbReference type="PIRSF" id="PIRSF006386">
    <property type="entry name" value="HCCAis_GSTk"/>
    <property type="match status" value="1"/>
</dbReference>
<gene>
    <name evidence="3" type="ORF">PMAYCL1PPCAC_14788</name>
</gene>
<keyword evidence="4" id="KW-1185">Reference proteome</keyword>
<evidence type="ECO:0000313" key="3">
    <source>
        <dbReference type="EMBL" id="GMR44593.1"/>
    </source>
</evidence>